<keyword evidence="3" id="KW-1185">Reference proteome</keyword>
<dbReference type="AlphaFoldDB" id="A0A5E4QWQ5"/>
<evidence type="ECO:0000313" key="2">
    <source>
        <dbReference type="EMBL" id="VVD02440.1"/>
    </source>
</evidence>
<dbReference type="GO" id="GO:0019888">
    <property type="term" value="F:protein phosphatase regulator activity"/>
    <property type="evidence" value="ECO:0007669"/>
    <property type="project" value="TreeGrafter"/>
</dbReference>
<dbReference type="Proteomes" id="UP000324832">
    <property type="component" value="Unassembled WGS sequence"/>
</dbReference>
<sequence length="752" mass="85109">MNNLGGLNSRNRRSLFDIKANIPVSYYSTDAQSKEDMKITYGDTMFLSNINKLHLIPDPLKKNLADSVMGDTQVMRDLKPHNEFGKVEVEPQPTQKKELTTLTSITNYFSGLMNVMGTIFQRRPPSPVTQYYDCFDTESSREMAPFNWQPSKLDVQNKNERSFSSNNGSTTNMTISDCKSSAESCEDKLNQVRLLLSGTPKLGKSKRVVGEASSIEESFEDAFCPEDIVSLANDTFIEYYSAFNSHSDCLCEADAPYVKTEVIKDSLDTSTNLNDDKFNNNCSTSNKSSDCKDDLKYEVVSSCEDKLSKIKALLQSKCKANSNTHEKTEPISINNICDTSFADELNLNNSNETVSSEPDNSFDEVKGRFHSSSTDSNDSFQIVFSDSRKRLPSDCESEDSFIVFDESPDSCYTSHDVFGNESDLESDFEEDSGCIQTCKLDHSLSRTFCDLTDNSLYSADVPDSSPSGSDELDAVVLQKCSESALCSDDTKKQEDKKTQKKVHVMRVWAFAARQARIGDWETVARDRDRFKRRIADVDVAISWVLKPQHRSRVVFQRFMPWWNAQKRKELAEKKAQKEWDSEATITNNKEEQIDISPIEYDQVTENSDGDVTNIDESDVDNVEGERLLKYESEDNPYYEDDKEKKTEGRKTITSEFLTKGHCGEDKETGATVEKRDLLIERDLHQNAHTNIYRLNHERIKESKAGAKEIEPFANEIKNEISTNSAVSSDFGDSLCEKSLVNPVDRQRDVSYS</sequence>
<evidence type="ECO:0008006" key="4">
    <source>
        <dbReference type="Google" id="ProtNLM"/>
    </source>
</evidence>
<dbReference type="GO" id="GO:0005783">
    <property type="term" value="C:endoplasmic reticulum"/>
    <property type="evidence" value="ECO:0007669"/>
    <property type="project" value="TreeGrafter"/>
</dbReference>
<reference evidence="2 3" key="1">
    <citation type="submission" date="2017-07" db="EMBL/GenBank/DDBJ databases">
        <authorList>
            <person name="Talla V."/>
            <person name="Backstrom N."/>
        </authorList>
    </citation>
    <scope>NUCLEOTIDE SEQUENCE [LARGE SCALE GENOMIC DNA]</scope>
</reference>
<dbReference type="InterPro" id="IPR051254">
    <property type="entry name" value="PPP1R15"/>
</dbReference>
<evidence type="ECO:0000256" key="1">
    <source>
        <dbReference type="SAM" id="MobiDB-lite"/>
    </source>
</evidence>
<proteinExistence type="predicted"/>
<dbReference type="PANTHER" id="PTHR16489:SF12">
    <property type="entry name" value="GH11727P"/>
    <property type="match status" value="1"/>
</dbReference>
<name>A0A5E4QWQ5_9NEOP</name>
<accession>A0A5E4QWQ5</accession>
<organism evidence="2 3">
    <name type="scientific">Leptidea sinapis</name>
    <dbReference type="NCBI Taxonomy" id="189913"/>
    <lineage>
        <taxon>Eukaryota</taxon>
        <taxon>Metazoa</taxon>
        <taxon>Ecdysozoa</taxon>
        <taxon>Arthropoda</taxon>
        <taxon>Hexapoda</taxon>
        <taxon>Insecta</taxon>
        <taxon>Pterygota</taxon>
        <taxon>Neoptera</taxon>
        <taxon>Endopterygota</taxon>
        <taxon>Lepidoptera</taxon>
        <taxon>Glossata</taxon>
        <taxon>Ditrysia</taxon>
        <taxon>Papilionoidea</taxon>
        <taxon>Pieridae</taxon>
        <taxon>Dismorphiinae</taxon>
        <taxon>Leptidea</taxon>
    </lineage>
</organism>
<dbReference type="GO" id="GO:0000164">
    <property type="term" value="C:protein phosphatase type 1 complex"/>
    <property type="evidence" value="ECO:0007669"/>
    <property type="project" value="TreeGrafter"/>
</dbReference>
<evidence type="ECO:0000313" key="3">
    <source>
        <dbReference type="Proteomes" id="UP000324832"/>
    </source>
</evidence>
<dbReference type="EMBL" id="FZQP02006099">
    <property type="protein sequence ID" value="VVD02440.1"/>
    <property type="molecule type" value="Genomic_DNA"/>
</dbReference>
<gene>
    <name evidence="2" type="ORF">LSINAPIS_LOCUS12658</name>
</gene>
<feature type="region of interest" description="Disordered" evidence="1">
    <location>
        <begin position="350"/>
        <end position="376"/>
    </location>
</feature>
<feature type="region of interest" description="Disordered" evidence="1">
    <location>
        <begin position="587"/>
        <end position="624"/>
    </location>
</feature>
<dbReference type="PANTHER" id="PTHR16489">
    <property type="entry name" value="GH11727P"/>
    <property type="match status" value="1"/>
</dbReference>
<feature type="compositionally biased region" description="Acidic residues" evidence="1">
    <location>
        <begin position="613"/>
        <end position="622"/>
    </location>
</feature>
<dbReference type="GO" id="GO:0034976">
    <property type="term" value="P:response to endoplasmic reticulum stress"/>
    <property type="evidence" value="ECO:0007669"/>
    <property type="project" value="TreeGrafter"/>
</dbReference>
<protein>
    <recommendedName>
        <fullName evidence="4">Protein phosphatase 1 regulatory subunit 15A/B C-terminal domain-containing protein</fullName>
    </recommendedName>
</protein>
<feature type="compositionally biased region" description="Polar residues" evidence="1">
    <location>
        <begin position="350"/>
        <end position="359"/>
    </location>
</feature>